<organism evidence="2 3">
    <name type="scientific">Phytophthora lilii</name>
    <dbReference type="NCBI Taxonomy" id="2077276"/>
    <lineage>
        <taxon>Eukaryota</taxon>
        <taxon>Sar</taxon>
        <taxon>Stramenopiles</taxon>
        <taxon>Oomycota</taxon>
        <taxon>Peronosporomycetes</taxon>
        <taxon>Peronosporales</taxon>
        <taxon>Peronosporaceae</taxon>
        <taxon>Phytophthora</taxon>
    </lineage>
</organism>
<sequence>MKRWTTFTRWSMPRQTIAAPLIEPVAGSAASTLPLSNSGSRHQFDTDEKACVEAILASHRGQKSTAAARTAAGGSGSDSGEDDGTCPIPSARLHQHFTEVNTPRANFEPMAPLGAAFRAALARLPAATEASTLLTEAPTVDEIEDQLQRAKGTTSPGLDGVVYDVYKKVTVQLLPALHAAFTCCWRYQRAGSWASCDCCTRRALVRTQRTGGPSASSR</sequence>
<dbReference type="AlphaFoldDB" id="A0A9W6YJR5"/>
<comment type="caution">
    <text evidence="2">The sequence shown here is derived from an EMBL/GenBank/DDBJ whole genome shotgun (WGS) entry which is preliminary data.</text>
</comment>
<evidence type="ECO:0000313" key="3">
    <source>
        <dbReference type="Proteomes" id="UP001165083"/>
    </source>
</evidence>
<name>A0A9W6YJR5_9STRA</name>
<dbReference type="Proteomes" id="UP001165083">
    <property type="component" value="Unassembled WGS sequence"/>
</dbReference>
<gene>
    <name evidence="2" type="ORF">Plil01_001877400</name>
</gene>
<protein>
    <submittedName>
        <fullName evidence="2">Unnamed protein product</fullName>
    </submittedName>
</protein>
<dbReference type="OrthoDB" id="129426at2759"/>
<keyword evidence="3" id="KW-1185">Reference proteome</keyword>
<dbReference type="PANTHER" id="PTHR19446">
    <property type="entry name" value="REVERSE TRANSCRIPTASES"/>
    <property type="match status" value="1"/>
</dbReference>
<dbReference type="EMBL" id="BSXW01012591">
    <property type="protein sequence ID" value="GMF66291.1"/>
    <property type="molecule type" value="Genomic_DNA"/>
</dbReference>
<feature type="region of interest" description="Disordered" evidence="1">
    <location>
        <begin position="62"/>
        <end position="88"/>
    </location>
</feature>
<proteinExistence type="predicted"/>
<accession>A0A9W6YJR5</accession>
<reference evidence="2" key="1">
    <citation type="submission" date="2023-04" db="EMBL/GenBank/DDBJ databases">
        <title>Phytophthora lilii NBRC 32176.</title>
        <authorList>
            <person name="Ichikawa N."/>
            <person name="Sato H."/>
            <person name="Tonouchi N."/>
        </authorList>
    </citation>
    <scope>NUCLEOTIDE SEQUENCE</scope>
    <source>
        <strain evidence="2">NBRC 32176</strain>
    </source>
</reference>
<evidence type="ECO:0000256" key="1">
    <source>
        <dbReference type="SAM" id="MobiDB-lite"/>
    </source>
</evidence>
<evidence type="ECO:0000313" key="2">
    <source>
        <dbReference type="EMBL" id="GMF66291.1"/>
    </source>
</evidence>